<dbReference type="FunFam" id="3.30.300.30:FF:000008">
    <property type="entry name" value="2,3-dihydroxybenzoate-AMP ligase"/>
    <property type="match status" value="1"/>
</dbReference>
<keyword evidence="5" id="KW-0614">Plasmid</keyword>
<dbReference type="GO" id="GO:0016877">
    <property type="term" value="F:ligase activity, forming carbon-sulfur bonds"/>
    <property type="evidence" value="ECO:0007669"/>
    <property type="project" value="UniProtKB-ARBA"/>
</dbReference>
<name>A0A1H6BRD2_9EURY</name>
<dbReference type="Proteomes" id="UP000296733">
    <property type="component" value="Plasmid unnamed2"/>
</dbReference>
<gene>
    <name evidence="5" type="ORF">DV707_16630</name>
    <name evidence="6" type="ORF">SAMN04488133_2938</name>
</gene>
<geneLocation type="plasmid" evidence="5">
    <name>unnamed2</name>
</geneLocation>
<dbReference type="Pfam" id="PF13193">
    <property type="entry name" value="AMP-binding_C"/>
    <property type="match status" value="1"/>
</dbReference>
<evidence type="ECO:0000313" key="7">
    <source>
        <dbReference type="Proteomes" id="UP000236740"/>
    </source>
</evidence>
<dbReference type="Proteomes" id="UP000236740">
    <property type="component" value="Unassembled WGS sequence"/>
</dbReference>
<keyword evidence="7" id="KW-1185">Reference proteome</keyword>
<dbReference type="InterPro" id="IPR050237">
    <property type="entry name" value="ATP-dep_AMP-bd_enzyme"/>
</dbReference>
<feature type="domain" description="AMP-dependent synthetase/ligase" evidence="3">
    <location>
        <begin position="25"/>
        <end position="395"/>
    </location>
</feature>
<evidence type="ECO:0000313" key="8">
    <source>
        <dbReference type="Proteomes" id="UP000296733"/>
    </source>
</evidence>
<dbReference type="Pfam" id="PF00501">
    <property type="entry name" value="AMP-binding"/>
    <property type="match status" value="1"/>
</dbReference>
<dbReference type="EMBL" id="FNVN01000005">
    <property type="protein sequence ID" value="SEG63025.1"/>
    <property type="molecule type" value="Genomic_DNA"/>
</dbReference>
<evidence type="ECO:0000259" key="4">
    <source>
        <dbReference type="Pfam" id="PF13193"/>
    </source>
</evidence>
<dbReference type="RefSeq" id="WP_103992609.1">
    <property type="nucleotide sequence ID" value="NZ_CP031313.1"/>
</dbReference>
<proteinExistence type="inferred from homology"/>
<dbReference type="InterPro" id="IPR045851">
    <property type="entry name" value="AMP-bd_C_sf"/>
</dbReference>
<dbReference type="Gene3D" id="3.40.50.12780">
    <property type="entry name" value="N-terminal domain of ligase-like"/>
    <property type="match status" value="1"/>
</dbReference>
<dbReference type="KEGG" id="hlm:DV707_16630"/>
<dbReference type="PANTHER" id="PTHR43767:SF11">
    <property type="entry name" value="MEDIUM-CHAIN-FATTY-ACID--COA LIGASE"/>
    <property type="match status" value="1"/>
</dbReference>
<reference evidence="6 7" key="1">
    <citation type="submission" date="2016-10" db="EMBL/GenBank/DDBJ databases">
        <authorList>
            <person name="de Groot N.N."/>
        </authorList>
    </citation>
    <scope>NUCLEOTIDE SEQUENCE [LARGE SCALE GENOMIC DNA]</scope>
    <source>
        <strain evidence="6 7">CGMCC 1.10331</strain>
    </source>
</reference>
<dbReference type="GeneID" id="39859747"/>
<evidence type="ECO:0000256" key="1">
    <source>
        <dbReference type="ARBA" id="ARBA00006432"/>
    </source>
</evidence>
<dbReference type="OrthoDB" id="193284at2157"/>
<evidence type="ECO:0000256" key="2">
    <source>
        <dbReference type="ARBA" id="ARBA00022598"/>
    </source>
</evidence>
<evidence type="ECO:0000259" key="3">
    <source>
        <dbReference type="Pfam" id="PF00501"/>
    </source>
</evidence>
<protein>
    <submittedName>
        <fullName evidence="5">Fatty-acid--CoA ligase</fullName>
    </submittedName>
    <submittedName>
        <fullName evidence="6">Fatty-acyl-CoA synthase</fullName>
    </submittedName>
</protein>
<dbReference type="PANTHER" id="PTHR43767">
    <property type="entry name" value="LONG-CHAIN-FATTY-ACID--COA LIGASE"/>
    <property type="match status" value="1"/>
</dbReference>
<dbReference type="PROSITE" id="PS00455">
    <property type="entry name" value="AMP_BINDING"/>
    <property type="match status" value="1"/>
</dbReference>
<comment type="similarity">
    <text evidence="1">Belongs to the ATP-dependent AMP-binding enzyme family.</text>
</comment>
<dbReference type="InterPro" id="IPR000873">
    <property type="entry name" value="AMP-dep_synth/lig_dom"/>
</dbReference>
<dbReference type="InterPro" id="IPR020845">
    <property type="entry name" value="AMP-binding_CS"/>
</dbReference>
<evidence type="ECO:0000313" key="5">
    <source>
        <dbReference type="EMBL" id="QCC49372.1"/>
    </source>
</evidence>
<dbReference type="EMBL" id="CP031313">
    <property type="protein sequence ID" value="QCC49372.1"/>
    <property type="molecule type" value="Genomic_DNA"/>
</dbReference>
<reference evidence="5 8" key="2">
    <citation type="journal article" date="2019" name="Nat. Commun.">
        <title>A new type of DNA phosphorothioation-based antiviral system in archaea.</title>
        <authorList>
            <person name="Xiong L."/>
            <person name="Liu S."/>
            <person name="Chen S."/>
            <person name="Xiao Y."/>
            <person name="Zhu B."/>
            <person name="Gao Y."/>
            <person name="Zhang Y."/>
            <person name="Chen B."/>
            <person name="Luo J."/>
            <person name="Deng Z."/>
            <person name="Chen X."/>
            <person name="Wang L."/>
            <person name="Chen S."/>
        </authorList>
    </citation>
    <scope>NUCLEOTIDE SEQUENCE [LARGE SCALE GENOMIC DNA]</scope>
    <source>
        <strain evidence="5 8">CGMCC 1.10331</strain>
        <plasmid evidence="5 8">unnamed2</plasmid>
    </source>
</reference>
<dbReference type="NCBIfam" id="NF004837">
    <property type="entry name" value="PRK06187.1"/>
    <property type="match status" value="1"/>
</dbReference>
<organism evidence="6 7">
    <name type="scientific">Halobellus limi</name>
    <dbReference type="NCBI Taxonomy" id="699433"/>
    <lineage>
        <taxon>Archaea</taxon>
        <taxon>Methanobacteriati</taxon>
        <taxon>Methanobacteriota</taxon>
        <taxon>Stenosarchaea group</taxon>
        <taxon>Halobacteria</taxon>
        <taxon>Halobacteriales</taxon>
        <taxon>Haloferacaceae</taxon>
        <taxon>Halobellus</taxon>
    </lineage>
</organism>
<evidence type="ECO:0000313" key="6">
    <source>
        <dbReference type="EMBL" id="SEG63025.1"/>
    </source>
</evidence>
<dbReference type="InterPro" id="IPR042099">
    <property type="entry name" value="ANL_N_sf"/>
</dbReference>
<dbReference type="AlphaFoldDB" id="A0A1H6BRD2"/>
<keyword evidence="2 5" id="KW-0436">Ligase</keyword>
<dbReference type="Gene3D" id="3.30.300.30">
    <property type="match status" value="1"/>
</dbReference>
<accession>A0A1H6BRD2</accession>
<dbReference type="InterPro" id="IPR025110">
    <property type="entry name" value="AMP-bd_C"/>
</dbReference>
<sequence length="533" mass="59341">MTRSQWTLSDVLLRATSLAPDGEIATKREDGEWHQYTYQDAYERVCQLAHALDELGIGAGKRVGTVAANHDRHYELYFAVPGSGRSLHTINHRLPDEHFEYVVEDAEDAVLFVDPQFIERVECHRDAFEDVSAFVVLDDEVPDTALEPVTDYESLLEGRPTEYEWPSLDPETECGLCHTSGTTGIPKGVQHTHGMLVRACNMMLQTDTVAVSGSDVVFPIVPMFHGYAWAYPYVATIAGSKLVLADSHTSPEALTSVIEREGVTIASAVPTIWLDVAAYLDESGKSIAGLERIQSGGSAVPESLIRRYDDAFDVEMIQAWGMTETAPFATISRAPSGLEADCGEIDLYASRAKAGRPVPGISVRVRDEDGESAPRDGETVGELQVRGEWVIDSYYERPDADADGFTCDGWLRTGDVATWDKRGFVDVVDRKKDIIKSGGEWISSLELESELMRNDAVAEAAVIAVDHDIWQERPFAFVVTERDRTVDAETLNAHLRERFPKWWLPDEYEFVDALPRTSTEKFDKQQLSKRLDS</sequence>
<feature type="domain" description="AMP-binding enzyme C-terminal" evidence="4">
    <location>
        <begin position="446"/>
        <end position="521"/>
    </location>
</feature>
<dbReference type="SUPFAM" id="SSF56801">
    <property type="entry name" value="Acetyl-CoA synthetase-like"/>
    <property type="match status" value="1"/>
</dbReference>